<keyword evidence="3" id="KW-1185">Reference proteome</keyword>
<dbReference type="EMBL" id="JAVHUY010000004">
    <property type="protein sequence ID" value="MDQ7903908.1"/>
    <property type="molecule type" value="Genomic_DNA"/>
</dbReference>
<protein>
    <submittedName>
        <fullName evidence="2">Succinate dehydrogenase cytochrome b subunit</fullName>
    </submittedName>
</protein>
<dbReference type="Proteomes" id="UP001230908">
    <property type="component" value="Unassembled WGS sequence"/>
</dbReference>
<sequence length="240" mass="25848">MHWTNRSSGPSVGAVVTASAVRSTVGQKMLMAVSGIVLVLFLVAHMAGNLKVFVGAESFDHYAHWLRTIGAPLLPDSGYLWIQRTVLTAALVAHVWAATSLALRARAARPVRYAHRRPVQGSYAARTMRWGGVIILLFAVFHVLDLTTGHLNPVGDRAHPYANVVADFAPERWYVTLFYTLAVLAVGLHLWHGVFSAVRTLGQRTAVGERRARLAASAVAVGLCAGYLSVPFAVMSGLVG</sequence>
<proteinExistence type="predicted"/>
<dbReference type="CDD" id="cd03498">
    <property type="entry name" value="SQR_TypeB_2_TM"/>
    <property type="match status" value="1"/>
</dbReference>
<dbReference type="NCBIfam" id="TIGR02046">
    <property type="entry name" value="sdhC_b558_fam"/>
    <property type="match status" value="1"/>
</dbReference>
<comment type="caution">
    <text evidence="2">The sequence shown here is derived from an EMBL/GenBank/DDBJ whole genome shotgun (WGS) entry which is preliminary data.</text>
</comment>
<dbReference type="Gene3D" id="1.20.1300.10">
    <property type="entry name" value="Fumarate reductase/succinate dehydrogenase, transmembrane subunit"/>
    <property type="match status" value="1"/>
</dbReference>
<keyword evidence="1" id="KW-1133">Transmembrane helix</keyword>
<feature type="transmembrane region" description="Helical" evidence="1">
    <location>
        <begin position="29"/>
        <end position="48"/>
    </location>
</feature>
<feature type="transmembrane region" description="Helical" evidence="1">
    <location>
        <begin position="173"/>
        <end position="191"/>
    </location>
</feature>
<feature type="transmembrane region" description="Helical" evidence="1">
    <location>
        <begin position="212"/>
        <end position="234"/>
    </location>
</feature>
<feature type="transmembrane region" description="Helical" evidence="1">
    <location>
        <begin position="81"/>
        <end position="103"/>
    </location>
</feature>
<dbReference type="InterPro" id="IPR011138">
    <property type="entry name" value="Cytochrome_b-558"/>
</dbReference>
<keyword evidence="1" id="KW-0472">Membrane</keyword>
<keyword evidence="1" id="KW-0812">Transmembrane</keyword>
<evidence type="ECO:0000313" key="2">
    <source>
        <dbReference type="EMBL" id="MDQ7903908.1"/>
    </source>
</evidence>
<evidence type="ECO:0000313" key="3">
    <source>
        <dbReference type="Proteomes" id="UP001230908"/>
    </source>
</evidence>
<name>A0ABU0ZA98_9ACTN</name>
<reference evidence="2 3" key="1">
    <citation type="submission" date="2023-08" db="EMBL/GenBank/DDBJ databases">
        <title>Phytohabitans sansha sp. nov., isolated from marine sediment.</title>
        <authorList>
            <person name="Zhao Y."/>
            <person name="Yi K."/>
        </authorList>
    </citation>
    <scope>NUCLEOTIDE SEQUENCE [LARGE SCALE GENOMIC DNA]</scope>
    <source>
        <strain evidence="2 3">ZYX-F-186</strain>
    </source>
</reference>
<organism evidence="2 3">
    <name type="scientific">Phytohabitans maris</name>
    <dbReference type="NCBI Taxonomy" id="3071409"/>
    <lineage>
        <taxon>Bacteria</taxon>
        <taxon>Bacillati</taxon>
        <taxon>Actinomycetota</taxon>
        <taxon>Actinomycetes</taxon>
        <taxon>Micromonosporales</taxon>
        <taxon>Micromonosporaceae</taxon>
    </lineage>
</organism>
<dbReference type="InterPro" id="IPR034804">
    <property type="entry name" value="SQR/QFR_C/D"/>
</dbReference>
<dbReference type="SUPFAM" id="SSF81343">
    <property type="entry name" value="Fumarate reductase respiratory complex transmembrane subunits"/>
    <property type="match status" value="1"/>
</dbReference>
<accession>A0ABU0ZA98</accession>
<feature type="transmembrane region" description="Helical" evidence="1">
    <location>
        <begin position="123"/>
        <end position="144"/>
    </location>
</feature>
<evidence type="ECO:0000256" key="1">
    <source>
        <dbReference type="SAM" id="Phobius"/>
    </source>
</evidence>
<gene>
    <name evidence="2" type="ORF">RB614_05155</name>
</gene>